<accession>A0A1L9SCA6</accession>
<dbReference type="EMBL" id="KV878346">
    <property type="protein sequence ID" value="OJJ44845.1"/>
    <property type="molecule type" value="Genomic_DNA"/>
</dbReference>
<gene>
    <name evidence="3" type="ORF">ASPZODRAFT_134235</name>
</gene>
<feature type="compositionally biased region" description="Low complexity" evidence="2">
    <location>
        <begin position="354"/>
        <end position="367"/>
    </location>
</feature>
<evidence type="ECO:0000313" key="4">
    <source>
        <dbReference type="Proteomes" id="UP000184188"/>
    </source>
</evidence>
<keyword evidence="4" id="KW-1185">Reference proteome</keyword>
<feature type="compositionally biased region" description="Basic and acidic residues" evidence="2">
    <location>
        <begin position="272"/>
        <end position="281"/>
    </location>
</feature>
<dbReference type="OrthoDB" id="8064436at2759"/>
<evidence type="ECO:0000313" key="3">
    <source>
        <dbReference type="EMBL" id="OJJ44845.1"/>
    </source>
</evidence>
<feature type="compositionally biased region" description="Acidic residues" evidence="2">
    <location>
        <begin position="257"/>
        <end position="271"/>
    </location>
</feature>
<reference evidence="4" key="1">
    <citation type="journal article" date="2017" name="Genome Biol.">
        <title>Comparative genomics reveals high biological diversity and specific adaptations in the industrially and medically important fungal genus Aspergillus.</title>
        <authorList>
            <person name="de Vries R.P."/>
            <person name="Riley R."/>
            <person name="Wiebenga A."/>
            <person name="Aguilar-Osorio G."/>
            <person name="Amillis S."/>
            <person name="Uchima C.A."/>
            <person name="Anderluh G."/>
            <person name="Asadollahi M."/>
            <person name="Askin M."/>
            <person name="Barry K."/>
            <person name="Battaglia E."/>
            <person name="Bayram O."/>
            <person name="Benocci T."/>
            <person name="Braus-Stromeyer S.A."/>
            <person name="Caldana C."/>
            <person name="Canovas D."/>
            <person name="Cerqueira G.C."/>
            <person name="Chen F."/>
            <person name="Chen W."/>
            <person name="Choi C."/>
            <person name="Clum A."/>
            <person name="Dos Santos R.A."/>
            <person name="Damasio A.R."/>
            <person name="Diallinas G."/>
            <person name="Emri T."/>
            <person name="Fekete E."/>
            <person name="Flipphi M."/>
            <person name="Freyberg S."/>
            <person name="Gallo A."/>
            <person name="Gournas C."/>
            <person name="Habgood R."/>
            <person name="Hainaut M."/>
            <person name="Harispe M.L."/>
            <person name="Henrissat B."/>
            <person name="Hilden K.S."/>
            <person name="Hope R."/>
            <person name="Hossain A."/>
            <person name="Karabika E."/>
            <person name="Karaffa L."/>
            <person name="Karanyi Z."/>
            <person name="Krasevec N."/>
            <person name="Kuo A."/>
            <person name="Kusch H."/>
            <person name="LaButti K."/>
            <person name="Lagendijk E.L."/>
            <person name="Lapidus A."/>
            <person name="Levasseur A."/>
            <person name="Lindquist E."/>
            <person name="Lipzen A."/>
            <person name="Logrieco A.F."/>
            <person name="MacCabe A."/>
            <person name="Maekelae M.R."/>
            <person name="Malavazi I."/>
            <person name="Melin P."/>
            <person name="Meyer V."/>
            <person name="Mielnichuk N."/>
            <person name="Miskei M."/>
            <person name="Molnar A.P."/>
            <person name="Mule G."/>
            <person name="Ngan C.Y."/>
            <person name="Orejas M."/>
            <person name="Orosz E."/>
            <person name="Ouedraogo J.P."/>
            <person name="Overkamp K.M."/>
            <person name="Park H.-S."/>
            <person name="Perrone G."/>
            <person name="Piumi F."/>
            <person name="Punt P.J."/>
            <person name="Ram A.F."/>
            <person name="Ramon A."/>
            <person name="Rauscher S."/>
            <person name="Record E."/>
            <person name="Riano-Pachon D.M."/>
            <person name="Robert V."/>
            <person name="Roehrig J."/>
            <person name="Ruller R."/>
            <person name="Salamov A."/>
            <person name="Salih N.S."/>
            <person name="Samson R.A."/>
            <person name="Sandor E."/>
            <person name="Sanguinetti M."/>
            <person name="Schuetze T."/>
            <person name="Sepcic K."/>
            <person name="Shelest E."/>
            <person name="Sherlock G."/>
            <person name="Sophianopoulou V."/>
            <person name="Squina F.M."/>
            <person name="Sun H."/>
            <person name="Susca A."/>
            <person name="Todd R.B."/>
            <person name="Tsang A."/>
            <person name="Unkles S.E."/>
            <person name="van de Wiele N."/>
            <person name="van Rossen-Uffink D."/>
            <person name="Oliveira J.V."/>
            <person name="Vesth T.C."/>
            <person name="Visser J."/>
            <person name="Yu J.-H."/>
            <person name="Zhou M."/>
            <person name="Andersen M.R."/>
            <person name="Archer D.B."/>
            <person name="Baker S.E."/>
            <person name="Benoit I."/>
            <person name="Brakhage A.A."/>
            <person name="Braus G.H."/>
            <person name="Fischer R."/>
            <person name="Frisvad J.C."/>
            <person name="Goldman G.H."/>
            <person name="Houbraken J."/>
            <person name="Oakley B."/>
            <person name="Pocsi I."/>
            <person name="Scazzocchio C."/>
            <person name="Seiboth B."/>
            <person name="vanKuyk P.A."/>
            <person name="Wortman J."/>
            <person name="Dyer P.S."/>
            <person name="Grigoriev I.V."/>
        </authorList>
    </citation>
    <scope>NUCLEOTIDE SEQUENCE [LARGE SCALE GENOMIC DNA]</scope>
    <source>
        <strain evidence="4">CBS 506.65</strain>
    </source>
</reference>
<keyword evidence="1" id="KW-0175">Coiled coil</keyword>
<dbReference type="GeneID" id="34609936"/>
<dbReference type="InterPro" id="IPR014751">
    <property type="entry name" value="XRCC4-like_C"/>
</dbReference>
<dbReference type="Gene3D" id="1.20.5.370">
    <property type="match status" value="1"/>
</dbReference>
<dbReference type="VEuPathDB" id="FungiDB:ASPZODRAFT_134235"/>
<feature type="coiled-coil region" evidence="1">
    <location>
        <begin position="155"/>
        <end position="196"/>
    </location>
</feature>
<feature type="compositionally biased region" description="Acidic residues" evidence="2">
    <location>
        <begin position="296"/>
        <end position="305"/>
    </location>
</feature>
<protein>
    <recommendedName>
        <fullName evidence="5">DNA double-strand break repair and VJ recombination XRCC4</fullName>
    </recommendedName>
</protein>
<dbReference type="AlphaFoldDB" id="A0A1L9SCA6"/>
<organism evidence="3 4">
    <name type="scientific">Penicilliopsis zonata CBS 506.65</name>
    <dbReference type="NCBI Taxonomy" id="1073090"/>
    <lineage>
        <taxon>Eukaryota</taxon>
        <taxon>Fungi</taxon>
        <taxon>Dikarya</taxon>
        <taxon>Ascomycota</taxon>
        <taxon>Pezizomycotina</taxon>
        <taxon>Eurotiomycetes</taxon>
        <taxon>Eurotiomycetidae</taxon>
        <taxon>Eurotiales</taxon>
        <taxon>Aspergillaceae</taxon>
        <taxon>Penicilliopsis</taxon>
    </lineage>
</organism>
<feature type="region of interest" description="Disordered" evidence="2">
    <location>
        <begin position="233"/>
        <end position="391"/>
    </location>
</feature>
<dbReference type="PANTHER" id="PTHR42067:SF1">
    <property type="entry name" value="MITOTIC APPARATUS PROTEIN P62"/>
    <property type="match status" value="1"/>
</dbReference>
<evidence type="ECO:0000256" key="1">
    <source>
        <dbReference type="SAM" id="Coils"/>
    </source>
</evidence>
<dbReference type="SUPFAM" id="SSF58022">
    <property type="entry name" value="XRCC4, C-terminal oligomerization domain"/>
    <property type="match status" value="1"/>
</dbReference>
<evidence type="ECO:0000256" key="2">
    <source>
        <dbReference type="SAM" id="MobiDB-lite"/>
    </source>
</evidence>
<dbReference type="PANTHER" id="PTHR42067">
    <property type="entry name" value="YALI0C15378P"/>
    <property type="match status" value="1"/>
</dbReference>
<dbReference type="RefSeq" id="XP_022579355.1">
    <property type="nucleotide sequence ID" value="XM_022723471.1"/>
</dbReference>
<name>A0A1L9SCA6_9EURO</name>
<feature type="compositionally biased region" description="Basic residues" evidence="2">
    <location>
        <begin position="239"/>
        <end position="250"/>
    </location>
</feature>
<proteinExistence type="predicted"/>
<dbReference type="STRING" id="1073090.A0A1L9SCA6"/>
<evidence type="ECO:0008006" key="5">
    <source>
        <dbReference type="Google" id="ProtNLM"/>
    </source>
</evidence>
<dbReference type="Proteomes" id="UP000184188">
    <property type="component" value="Unassembled WGS sequence"/>
</dbReference>
<feature type="compositionally biased region" description="Acidic residues" evidence="2">
    <location>
        <begin position="378"/>
        <end position="391"/>
    </location>
</feature>
<sequence>MDAEPFSPRRIVRIPLSDEPEAYVLLDVVSSDRSHLNLKITATEGENPFVGTVKEADLGSFRAKNYSGNEEEWVQIVSYVFGQIPSSSPSRLRLLSGLSVSATTSDTGNGAKKLAITIRKKIEDITQRLGTITLYQDDEQAIELFDWSGVAVAQAERLEKQIASLIDRCQAAEDGISKLNIQLEELISAKGKHESQLVANFLQLLNEKKLKIRNQQRLLSSATMDPDKVNAVKAAAAGRPRKPSGKRQSTKRGASALDDDEIKSEDEFEQMDVDRSTRAEDQETDGDQPQTPQPLETEEDTSADEEYQKPTVEEAPIQSHRADAQVTSKGLDLKNPSTAPPPRELPFARRYTKQSTLQSTIQSQSDLSLDEMGRETDAGETDAGETDDDEL</sequence>